<dbReference type="EMBL" id="FNTH01000001">
    <property type="protein sequence ID" value="SEE21400.1"/>
    <property type="molecule type" value="Genomic_DNA"/>
</dbReference>
<keyword evidence="2" id="KW-0472">Membrane</keyword>
<accession>A0A1H5H0I2</accession>
<feature type="region of interest" description="Disordered" evidence="1">
    <location>
        <begin position="207"/>
        <end position="243"/>
    </location>
</feature>
<keyword evidence="2" id="KW-0812">Transmembrane</keyword>
<organism evidence="3 4">
    <name type="scientific">Bradyrhizobium erythrophlei</name>
    <dbReference type="NCBI Taxonomy" id="1437360"/>
    <lineage>
        <taxon>Bacteria</taxon>
        <taxon>Pseudomonadati</taxon>
        <taxon>Pseudomonadota</taxon>
        <taxon>Alphaproteobacteria</taxon>
        <taxon>Hyphomicrobiales</taxon>
        <taxon>Nitrobacteraceae</taxon>
        <taxon>Bradyrhizobium</taxon>
    </lineage>
</organism>
<reference evidence="3 4" key="1">
    <citation type="submission" date="2016-10" db="EMBL/GenBank/DDBJ databases">
        <authorList>
            <person name="de Groot N.N."/>
        </authorList>
    </citation>
    <scope>NUCLEOTIDE SEQUENCE [LARGE SCALE GENOMIC DNA]</scope>
    <source>
        <strain evidence="3 4">MT12</strain>
    </source>
</reference>
<evidence type="ECO:0000313" key="4">
    <source>
        <dbReference type="Proteomes" id="UP000198992"/>
    </source>
</evidence>
<dbReference type="RefSeq" id="WP_092124533.1">
    <property type="nucleotide sequence ID" value="NZ_FNTH01000001.1"/>
</dbReference>
<gene>
    <name evidence="3" type="ORF">SAMN05444164_7306</name>
</gene>
<dbReference type="Proteomes" id="UP000198992">
    <property type="component" value="Unassembled WGS sequence"/>
</dbReference>
<feature type="transmembrane region" description="Helical" evidence="2">
    <location>
        <begin position="6"/>
        <end position="25"/>
    </location>
</feature>
<sequence length="260" mass="27338">MVVTPASAFFGILAAAAVVGSAVLFGKWQTLRRAEYIRTFKWPAGLLARLEKHHPGFARKDSALVSRGLRQFFLAYLMSGKRYVSMPSQAADDLWHEFILYTREYDAFCRRAFGSFLHHTPAVVLVKERRRSNEGLRRVWWYCCKYENIDPVRPTRLPLLFALDAKLSIANGFIYHTDCEALRRSGIGGSSPYCGGDFADSSIDGSSAGFGDSGSDGSHGGHGGDGGGHGGGDGGGGDGGGGGDSGGGCGGGCGGGGGGD</sequence>
<protein>
    <submittedName>
        <fullName evidence="3">Uncharacterized protein</fullName>
    </submittedName>
</protein>
<name>A0A1H5H0I2_9BRAD</name>
<evidence type="ECO:0000256" key="2">
    <source>
        <dbReference type="SAM" id="Phobius"/>
    </source>
</evidence>
<dbReference type="PIRSF" id="PIRSF032817">
    <property type="entry name" value="UCP032817"/>
    <property type="match status" value="1"/>
</dbReference>
<keyword evidence="2" id="KW-1133">Transmembrane helix</keyword>
<feature type="compositionally biased region" description="Gly residues" evidence="1">
    <location>
        <begin position="211"/>
        <end position="243"/>
    </location>
</feature>
<evidence type="ECO:0000313" key="3">
    <source>
        <dbReference type="EMBL" id="SEE21400.1"/>
    </source>
</evidence>
<dbReference type="AlphaFoldDB" id="A0A1H5H0I2"/>
<evidence type="ECO:0000256" key="1">
    <source>
        <dbReference type="SAM" id="MobiDB-lite"/>
    </source>
</evidence>
<proteinExistence type="predicted"/>
<dbReference type="InterPro" id="IPR017008">
    <property type="entry name" value="UCP032817-like"/>
</dbReference>